<protein>
    <recommendedName>
        <fullName evidence="7">Anaphase-promoting complex subunit 4 WD40 domain-containing protein</fullName>
    </recommendedName>
</protein>
<proteinExistence type="predicted"/>
<gene>
    <name evidence="5" type="ORF">PECAL_4P17650</name>
</gene>
<keyword evidence="2" id="KW-0677">Repeat</keyword>
<dbReference type="InterPro" id="IPR019775">
    <property type="entry name" value="WD40_repeat_CS"/>
</dbReference>
<evidence type="ECO:0000256" key="3">
    <source>
        <dbReference type="PROSITE-ProRule" id="PRU00221"/>
    </source>
</evidence>
<keyword evidence="4" id="KW-0732">Signal</keyword>
<evidence type="ECO:0000313" key="5">
    <source>
        <dbReference type="EMBL" id="CAH0374482.1"/>
    </source>
</evidence>
<comment type="caution">
    <text evidence="5">The sequence shown here is derived from an EMBL/GenBank/DDBJ whole genome shotgun (WGS) entry which is preliminary data.</text>
</comment>
<dbReference type="EMBL" id="CAKKNE010000004">
    <property type="protein sequence ID" value="CAH0374482.1"/>
    <property type="molecule type" value="Genomic_DNA"/>
</dbReference>
<dbReference type="SUPFAM" id="SSF50978">
    <property type="entry name" value="WD40 repeat-like"/>
    <property type="match status" value="1"/>
</dbReference>
<keyword evidence="6" id="KW-1185">Reference proteome</keyword>
<dbReference type="Gene3D" id="2.130.10.10">
    <property type="entry name" value="YVTN repeat-like/Quinoprotein amine dehydrogenase"/>
    <property type="match status" value="2"/>
</dbReference>
<dbReference type="Proteomes" id="UP000789595">
    <property type="component" value="Unassembled WGS sequence"/>
</dbReference>
<dbReference type="PROSITE" id="PS50294">
    <property type="entry name" value="WD_REPEATS_REGION"/>
    <property type="match status" value="1"/>
</dbReference>
<dbReference type="PROSITE" id="PS00678">
    <property type="entry name" value="WD_REPEATS_1"/>
    <property type="match status" value="1"/>
</dbReference>
<dbReference type="PANTHER" id="PTHR19855:SF11">
    <property type="entry name" value="RIBOSOME BIOGENESIS PROTEIN WDR12"/>
    <property type="match status" value="1"/>
</dbReference>
<dbReference type="PANTHER" id="PTHR19855">
    <property type="entry name" value="WD40 REPEAT PROTEIN 12, 37"/>
    <property type="match status" value="1"/>
</dbReference>
<evidence type="ECO:0000313" key="6">
    <source>
        <dbReference type="Proteomes" id="UP000789595"/>
    </source>
</evidence>
<name>A0A8J2WZB6_9STRA</name>
<dbReference type="InterPro" id="IPR001680">
    <property type="entry name" value="WD40_rpt"/>
</dbReference>
<organism evidence="5 6">
    <name type="scientific">Pelagomonas calceolata</name>
    <dbReference type="NCBI Taxonomy" id="35677"/>
    <lineage>
        <taxon>Eukaryota</taxon>
        <taxon>Sar</taxon>
        <taxon>Stramenopiles</taxon>
        <taxon>Ochrophyta</taxon>
        <taxon>Pelagophyceae</taxon>
        <taxon>Pelagomonadales</taxon>
        <taxon>Pelagomonadaceae</taxon>
        <taxon>Pelagomonas</taxon>
    </lineage>
</organism>
<evidence type="ECO:0000256" key="2">
    <source>
        <dbReference type="ARBA" id="ARBA00022737"/>
    </source>
</evidence>
<dbReference type="InterPro" id="IPR036322">
    <property type="entry name" value="WD40_repeat_dom_sf"/>
</dbReference>
<reference evidence="5" key="1">
    <citation type="submission" date="2021-11" db="EMBL/GenBank/DDBJ databases">
        <authorList>
            <consortium name="Genoscope - CEA"/>
            <person name="William W."/>
        </authorList>
    </citation>
    <scope>NUCLEOTIDE SEQUENCE</scope>
</reference>
<dbReference type="Pfam" id="PF00400">
    <property type="entry name" value="WD40"/>
    <property type="match status" value="4"/>
</dbReference>
<evidence type="ECO:0008006" key="7">
    <source>
        <dbReference type="Google" id="ProtNLM"/>
    </source>
</evidence>
<dbReference type="AlphaFoldDB" id="A0A8J2WZB6"/>
<evidence type="ECO:0000256" key="4">
    <source>
        <dbReference type="SAM" id="SignalP"/>
    </source>
</evidence>
<feature type="repeat" description="WD" evidence="3">
    <location>
        <begin position="450"/>
        <end position="489"/>
    </location>
</feature>
<feature type="chain" id="PRO_5035150349" description="Anaphase-promoting complex subunit 4 WD40 domain-containing protein" evidence="4">
    <location>
        <begin position="24"/>
        <end position="527"/>
    </location>
</feature>
<dbReference type="SMART" id="SM00320">
    <property type="entry name" value="WD40"/>
    <property type="match status" value="5"/>
</dbReference>
<feature type="signal peptide" evidence="4">
    <location>
        <begin position="1"/>
        <end position="23"/>
    </location>
</feature>
<keyword evidence="1 3" id="KW-0853">WD repeat</keyword>
<feature type="repeat" description="WD" evidence="3">
    <location>
        <begin position="283"/>
        <end position="325"/>
    </location>
</feature>
<sequence>MPGRARSNSFKVCAALLAGGAKALVAPQQPRSKATALRAAMSEPEESPEACRARALTEEYAETKTSDDAVFAELWERVSKSRSDAVRQDRLTASNWRRGAHDRLAAVELEDTRVCQTRLSGRTVAFGTAAGIVVLVDLEAGTVLDGFDAHTDEITALEWAGSEKLISGGADGAVVVYSPSRCGESSLFELVEVDDFEDDFDEDEEDAGVLDSLYDALDALQDGHDADADAALARAALFGGDYYPVPKDDRIIIEHQRDRADVADVLGEMTEAPESDGEPDVVLRGHSARVTGVRALDAKASKVLSASLDRRVLLWDVEQGDCREVAVAPSAICCLAVADGVAVVGLLDGSVEGYDLEDGSRVFRLEDAHEGAVRSVHFGDDGASPLDDTDAGPRGRLLCTGGADGVVKCYTMRGGADGEPLQPQKADGCPLEAEDVPIHFRGRRSGAHALRGHAGAVVAVQADDTKLVSASIDGSVRCWDLRTGAQLFALDGHSRHITSLHFEGPLLVSDGTGGNVVVHDFSGKVRS</sequence>
<evidence type="ECO:0000256" key="1">
    <source>
        <dbReference type="ARBA" id="ARBA00022574"/>
    </source>
</evidence>
<accession>A0A8J2WZB6</accession>
<dbReference type="OrthoDB" id="496at2759"/>
<dbReference type="PROSITE" id="PS50082">
    <property type="entry name" value="WD_REPEATS_2"/>
    <property type="match status" value="3"/>
</dbReference>
<dbReference type="InterPro" id="IPR015943">
    <property type="entry name" value="WD40/YVTN_repeat-like_dom_sf"/>
</dbReference>
<feature type="repeat" description="WD" evidence="3">
    <location>
        <begin position="147"/>
        <end position="178"/>
    </location>
</feature>